<dbReference type="EMBL" id="UINC01135967">
    <property type="protein sequence ID" value="SVD20442.1"/>
    <property type="molecule type" value="Genomic_DNA"/>
</dbReference>
<name>A0A382TF81_9ZZZZ</name>
<evidence type="ECO:0000313" key="7">
    <source>
        <dbReference type="EMBL" id="SVD20442.1"/>
    </source>
</evidence>
<keyword evidence="2 5" id="KW-0812">Transmembrane</keyword>
<feature type="transmembrane region" description="Helical" evidence="5">
    <location>
        <begin position="231"/>
        <end position="248"/>
    </location>
</feature>
<keyword evidence="4 5" id="KW-0472">Membrane</keyword>
<proteinExistence type="predicted"/>
<feature type="transmembrane region" description="Helical" evidence="5">
    <location>
        <begin position="153"/>
        <end position="174"/>
    </location>
</feature>
<feature type="transmembrane region" description="Helical" evidence="5">
    <location>
        <begin position="96"/>
        <end position="113"/>
    </location>
</feature>
<feature type="transmembrane region" description="Helical" evidence="5">
    <location>
        <begin position="34"/>
        <end position="53"/>
    </location>
</feature>
<feature type="domain" description="NADH:quinone oxidoreductase/Mrp antiporter transmembrane" evidence="6">
    <location>
        <begin position="116"/>
        <end position="248"/>
    </location>
</feature>
<feature type="transmembrane region" description="Helical" evidence="5">
    <location>
        <begin position="65"/>
        <end position="84"/>
    </location>
</feature>
<protein>
    <recommendedName>
        <fullName evidence="6">NADH:quinone oxidoreductase/Mrp antiporter transmembrane domain-containing protein</fullName>
    </recommendedName>
</protein>
<gene>
    <name evidence="7" type="ORF">METZ01_LOCUS373296</name>
</gene>
<accession>A0A382TF81</accession>
<sequence>MALFLPETVCLLGALVLFCAQVFGARYGVVWGLALLSGVAAVVASVWTWPLAGEPFFPGVYRVDFFSQFVKAIIAGGFLFVAAISGRPQTVRSDAWAEMPMFLLLATTGMMMLTSAMELVTLYISMELAAYPIYIAVALHRSRSIGGESSTKYMLQGMVASAITLYGLSFLFGLSGSTYLGTISSQLGTLATQPLFWLVVLLVLAGFLFKLAAFPFHFWAPDTYQTAPHEVVTFVATASKVAAIAVLCRV</sequence>
<feature type="non-terminal residue" evidence="7">
    <location>
        <position position="250"/>
    </location>
</feature>
<evidence type="ECO:0000256" key="3">
    <source>
        <dbReference type="ARBA" id="ARBA00022989"/>
    </source>
</evidence>
<feature type="transmembrane region" description="Helical" evidence="5">
    <location>
        <begin position="195"/>
        <end position="219"/>
    </location>
</feature>
<organism evidence="7">
    <name type="scientific">marine metagenome</name>
    <dbReference type="NCBI Taxonomy" id="408172"/>
    <lineage>
        <taxon>unclassified sequences</taxon>
        <taxon>metagenomes</taxon>
        <taxon>ecological metagenomes</taxon>
    </lineage>
</organism>
<evidence type="ECO:0000256" key="2">
    <source>
        <dbReference type="ARBA" id="ARBA00022692"/>
    </source>
</evidence>
<comment type="subcellular location">
    <subcellularLocation>
        <location evidence="1">Membrane</location>
        <topology evidence="1">Multi-pass membrane protein</topology>
    </subcellularLocation>
</comment>
<dbReference type="InterPro" id="IPR001750">
    <property type="entry name" value="ND/Mrp_TM"/>
</dbReference>
<dbReference type="Pfam" id="PF00361">
    <property type="entry name" value="Proton_antipo_M"/>
    <property type="match status" value="1"/>
</dbReference>
<keyword evidence="3 5" id="KW-1133">Transmembrane helix</keyword>
<evidence type="ECO:0000256" key="5">
    <source>
        <dbReference type="SAM" id="Phobius"/>
    </source>
</evidence>
<evidence type="ECO:0000256" key="4">
    <source>
        <dbReference type="ARBA" id="ARBA00023136"/>
    </source>
</evidence>
<dbReference type="GO" id="GO:0016020">
    <property type="term" value="C:membrane"/>
    <property type="evidence" value="ECO:0007669"/>
    <property type="project" value="UniProtKB-SubCell"/>
</dbReference>
<evidence type="ECO:0000256" key="1">
    <source>
        <dbReference type="ARBA" id="ARBA00004141"/>
    </source>
</evidence>
<dbReference type="AlphaFoldDB" id="A0A382TF81"/>
<evidence type="ECO:0000259" key="6">
    <source>
        <dbReference type="Pfam" id="PF00361"/>
    </source>
</evidence>
<dbReference type="PANTHER" id="PTHR22773">
    <property type="entry name" value="NADH DEHYDROGENASE"/>
    <property type="match status" value="1"/>
</dbReference>
<reference evidence="7" key="1">
    <citation type="submission" date="2018-05" db="EMBL/GenBank/DDBJ databases">
        <authorList>
            <person name="Lanie J.A."/>
            <person name="Ng W.-L."/>
            <person name="Kazmierczak K.M."/>
            <person name="Andrzejewski T.M."/>
            <person name="Davidsen T.M."/>
            <person name="Wayne K.J."/>
            <person name="Tettelin H."/>
            <person name="Glass J.I."/>
            <person name="Rusch D."/>
            <person name="Podicherti R."/>
            <person name="Tsui H.-C.T."/>
            <person name="Winkler M.E."/>
        </authorList>
    </citation>
    <scope>NUCLEOTIDE SEQUENCE</scope>
</reference>